<dbReference type="InterPro" id="IPR036962">
    <property type="entry name" value="Glyco_hydro_3_N_sf"/>
</dbReference>
<dbReference type="Pfam" id="PF01915">
    <property type="entry name" value="Glyco_hydro_3_C"/>
    <property type="match status" value="1"/>
</dbReference>
<dbReference type="SUPFAM" id="SSF51695">
    <property type="entry name" value="PLC-like phosphodiesterases"/>
    <property type="match status" value="1"/>
</dbReference>
<dbReference type="GO" id="GO:0008081">
    <property type="term" value="F:phosphoric diester hydrolase activity"/>
    <property type="evidence" value="ECO:0007669"/>
    <property type="project" value="InterPro"/>
</dbReference>
<dbReference type="InterPro" id="IPR042158">
    <property type="entry name" value="PLCXD1/2/3"/>
</dbReference>
<dbReference type="Gene3D" id="3.20.20.190">
    <property type="entry name" value="Phosphatidylinositol (PI) phosphodiesterase"/>
    <property type="match status" value="1"/>
</dbReference>
<feature type="domain" description="Fibronectin type III-like" evidence="8">
    <location>
        <begin position="1028"/>
        <end position="1097"/>
    </location>
</feature>
<dbReference type="SMART" id="SM00148">
    <property type="entry name" value="PLCXc"/>
    <property type="match status" value="1"/>
</dbReference>
<protein>
    <recommendedName>
        <fullName evidence="3">beta-glucosidase</fullName>
        <ecNumber evidence="3">3.2.1.21</ecNumber>
    </recommendedName>
</protein>
<dbReference type="InterPro" id="IPR026891">
    <property type="entry name" value="Fn3-like"/>
</dbReference>
<dbReference type="PROSITE" id="PS50007">
    <property type="entry name" value="PIPLC_X_DOMAIN"/>
    <property type="match status" value="1"/>
</dbReference>
<evidence type="ECO:0000259" key="7">
    <source>
        <dbReference type="SMART" id="SM00148"/>
    </source>
</evidence>
<dbReference type="AlphaFoldDB" id="A0A813NDZ2"/>
<comment type="catalytic activity">
    <reaction evidence="1">
        <text>Hydrolysis of terminal, non-reducing beta-D-glucosyl residues with release of beta-D-glucose.</text>
        <dbReference type="EC" id="3.2.1.21"/>
    </reaction>
</comment>
<dbReference type="Pfam" id="PF00388">
    <property type="entry name" value="PI-PLC-X"/>
    <property type="match status" value="1"/>
</dbReference>
<dbReference type="InterPro" id="IPR017946">
    <property type="entry name" value="PLC-like_Pdiesterase_TIM-brl"/>
</dbReference>
<dbReference type="PANTHER" id="PTHR30620">
    <property type="entry name" value="PERIPLASMIC BETA-GLUCOSIDASE-RELATED"/>
    <property type="match status" value="1"/>
</dbReference>
<evidence type="ECO:0000256" key="6">
    <source>
        <dbReference type="ARBA" id="ARBA00023295"/>
    </source>
</evidence>
<dbReference type="Gene3D" id="3.40.50.1700">
    <property type="entry name" value="Glycoside hydrolase family 3 C-terminal domain"/>
    <property type="match status" value="1"/>
</dbReference>
<dbReference type="Pfam" id="PF14310">
    <property type="entry name" value="Fn3-like"/>
    <property type="match status" value="1"/>
</dbReference>
<evidence type="ECO:0000259" key="8">
    <source>
        <dbReference type="SMART" id="SM01217"/>
    </source>
</evidence>
<evidence type="ECO:0000256" key="5">
    <source>
        <dbReference type="ARBA" id="ARBA00022801"/>
    </source>
</evidence>
<dbReference type="EMBL" id="CAJNOH010000006">
    <property type="protein sequence ID" value="CAF0734281.1"/>
    <property type="molecule type" value="Genomic_DNA"/>
</dbReference>
<keyword evidence="5" id="KW-0378">Hydrolase</keyword>
<evidence type="ECO:0000256" key="4">
    <source>
        <dbReference type="ARBA" id="ARBA00022729"/>
    </source>
</evidence>
<dbReference type="PRINTS" id="PR00133">
    <property type="entry name" value="GLHYDRLASE3"/>
</dbReference>
<evidence type="ECO:0000313" key="10">
    <source>
        <dbReference type="Proteomes" id="UP000663854"/>
    </source>
</evidence>
<dbReference type="InterPro" id="IPR036881">
    <property type="entry name" value="Glyco_hydro_3_C_sf"/>
</dbReference>
<dbReference type="InterPro" id="IPR051915">
    <property type="entry name" value="Cellulose_Degrad_GH3"/>
</dbReference>
<dbReference type="EC" id="3.2.1.21" evidence="3"/>
<dbReference type="SUPFAM" id="SSF52279">
    <property type="entry name" value="Beta-D-glucan exohydrolase, C-terminal domain"/>
    <property type="match status" value="1"/>
</dbReference>
<comment type="caution">
    <text evidence="9">The sequence shown here is derived from an EMBL/GenBank/DDBJ whole genome shotgun (WGS) entry which is preliminary data.</text>
</comment>
<dbReference type="Pfam" id="PF00933">
    <property type="entry name" value="Glyco_hydro_3"/>
    <property type="match status" value="1"/>
</dbReference>
<feature type="domain" description="Phosphatidylinositol-specific phospholipase C X" evidence="7">
    <location>
        <begin position="31"/>
        <end position="202"/>
    </location>
</feature>
<dbReference type="PANTHER" id="PTHR30620:SF16">
    <property type="entry name" value="LYSOSOMAL BETA GLUCOSIDASE"/>
    <property type="match status" value="1"/>
</dbReference>
<evidence type="ECO:0000313" key="9">
    <source>
        <dbReference type="EMBL" id="CAF0734281.1"/>
    </source>
</evidence>
<dbReference type="InterPro" id="IPR002772">
    <property type="entry name" value="Glyco_hydro_3_C"/>
</dbReference>
<dbReference type="GO" id="GO:0008422">
    <property type="term" value="F:beta-glucosidase activity"/>
    <property type="evidence" value="ECO:0007669"/>
    <property type="project" value="UniProtKB-EC"/>
</dbReference>
<keyword evidence="6" id="KW-0326">Glycosidase</keyword>
<proteinExistence type="inferred from homology"/>
<dbReference type="CDD" id="cd08616">
    <property type="entry name" value="PI-PLCXD1c"/>
    <property type="match status" value="1"/>
</dbReference>
<dbReference type="InterPro" id="IPR000909">
    <property type="entry name" value="PLipase_C_PInositol-sp_X_dom"/>
</dbReference>
<dbReference type="InterPro" id="IPR017853">
    <property type="entry name" value="GH"/>
</dbReference>
<name>A0A813NDZ2_9BILA</name>
<keyword evidence="4" id="KW-0732">Signal</keyword>
<dbReference type="InterPro" id="IPR013783">
    <property type="entry name" value="Ig-like_fold"/>
</dbReference>
<accession>A0A813NDZ2</accession>
<evidence type="ECO:0000256" key="2">
    <source>
        <dbReference type="ARBA" id="ARBA00005336"/>
    </source>
</evidence>
<gene>
    <name evidence="9" type="ORF">PYM288_LOCUS1156</name>
</gene>
<dbReference type="GO" id="GO:0006629">
    <property type="term" value="P:lipid metabolic process"/>
    <property type="evidence" value="ECO:0007669"/>
    <property type="project" value="InterPro"/>
</dbReference>
<dbReference type="SUPFAM" id="SSF51445">
    <property type="entry name" value="(Trans)glycosidases"/>
    <property type="match status" value="1"/>
</dbReference>
<dbReference type="InterPro" id="IPR001764">
    <property type="entry name" value="Glyco_hydro_3_N"/>
</dbReference>
<dbReference type="Gene3D" id="2.60.40.10">
    <property type="entry name" value="Immunoglobulins"/>
    <property type="match status" value="1"/>
</dbReference>
<dbReference type="FunFam" id="3.20.20.300:FF:000007">
    <property type="entry name" value="Lysosomal beta glucosidase"/>
    <property type="match status" value="1"/>
</dbReference>
<evidence type="ECO:0000256" key="1">
    <source>
        <dbReference type="ARBA" id="ARBA00000448"/>
    </source>
</evidence>
<dbReference type="Proteomes" id="UP000663854">
    <property type="component" value="Unassembled WGS sequence"/>
</dbReference>
<dbReference type="SMART" id="SM01217">
    <property type="entry name" value="Fn3_like"/>
    <property type="match status" value="1"/>
</dbReference>
<organism evidence="9 10">
    <name type="scientific">Rotaria sordida</name>
    <dbReference type="NCBI Taxonomy" id="392033"/>
    <lineage>
        <taxon>Eukaryota</taxon>
        <taxon>Metazoa</taxon>
        <taxon>Spiralia</taxon>
        <taxon>Gnathifera</taxon>
        <taxon>Rotifera</taxon>
        <taxon>Eurotatoria</taxon>
        <taxon>Bdelloidea</taxon>
        <taxon>Philodinida</taxon>
        <taxon>Philodinidae</taxon>
        <taxon>Rotaria</taxon>
    </lineage>
</organism>
<dbReference type="Gene3D" id="3.20.20.300">
    <property type="entry name" value="Glycoside hydrolase, family 3, N-terminal domain"/>
    <property type="match status" value="1"/>
</dbReference>
<dbReference type="GO" id="GO:0009251">
    <property type="term" value="P:glucan catabolic process"/>
    <property type="evidence" value="ECO:0007669"/>
    <property type="project" value="TreeGrafter"/>
</dbReference>
<reference evidence="9" key="1">
    <citation type="submission" date="2021-02" db="EMBL/GenBank/DDBJ databases">
        <authorList>
            <person name="Nowell W R."/>
        </authorList>
    </citation>
    <scope>NUCLEOTIDE SEQUENCE</scope>
</reference>
<evidence type="ECO:0000256" key="3">
    <source>
        <dbReference type="ARBA" id="ARBA00012744"/>
    </source>
</evidence>
<sequence>MATSSYTSNNSQLSSQLKHEEWMTNLPKNLHDEPITKIAIPGTHDSFAYYLTRQAGPDLDTNLRRICFFIYPIIRNWSLTQDKTFTEQLYMGIRYFDLRVCRTTDTNLYSKSPFTFTHGLLGNLVRECLEEINEFLNKHTKEIILLDFNHFYDFNDQCGHDHLIHLVHEIFEKKLCTTARKITECTLNYLWNNKQQVILLYEQHPEQCTTYMDRIGHFFQICQSPWPNTPNIDELLLFLNETVSKSRPITCVNVIQGQITPHSSTIQNNPLTSLRTIAKETNRRLIEWLSHRKRDPSLINGVNVVICDFADQVFADTVIMLNYKSSTENCDFTDPVTMFSVHNARFELYAMTLLVILLIFTFNIHNIRTAPPPLTSYDDQVNALLNQMTDEEKVGQMTQITINLILKDPSKPPPEIEVDPAKLAIAIKDYKVGSILNVAETGAYSLTQWHTIIGKIQDEARDTRLHIPVLYGIDSIHGANYIQNAVLFPQAIALAATFNTTLAHALGRIVAHQTRAAGIPWDFHPQVDVGRQKLWPRLWETYGEDVKVAKDMGRAYTEGMQGDDLTSRENVAACLKHYVGYGQPLSGRDRTPAWIDDRHMHEYFLPPFEEGVRAGAVSVMINPGEVNGIPGHANYHLLTKILKERYQFHGFTVSDWEEIKRLHFRDHTADTPKEAVRQAVMAGVDMSMVPFDYSFYNLTLECVKDGSIPRTRLDDAVRRILRVKYALGLFIGNNAWPDSSAINNFNKSEYEATNLQAARQVITLLKNNGNILPLNITRITETNKLLITGPTSNVLTSLNGGWSYTWQGNDESIYPKNLTDKTILESFRKRLGSAKIDYYNSSSFDQLFNIDNLLNAAQSASYILVCLGEKAYTETLGNINDLTLDNAQLQLVEQIRSRTQVPIIIVLVQGRPRIIRRIVDMSSAILTMYLPGMEGGQALVDVLFGDYNPSGRLPITYPKYNHHLSTYDYKWPEVDVGNYIDVEFEFGHGLSYTTFDYSNLNVPSTLNLNDQLIITLNVRNSGSRQGDHTVLLYISDLYRSITPPNKELKGYTKLSLQVGEQKSVQFTLDRNDLSFIGIDLTRQTEPGLFIVTVGNLRANFTLIGGDGPVDTTTRSTSINHQYSIFLINILLFLLVKLI</sequence>
<comment type="similarity">
    <text evidence="2">Belongs to the glycosyl hydrolase 3 family.</text>
</comment>